<dbReference type="Proteomes" id="UP000269945">
    <property type="component" value="Unassembled WGS sequence"/>
</dbReference>
<proteinExistence type="inferred from homology"/>
<name>A0A9X9LK46_GULGU</name>
<dbReference type="GO" id="GO:0042427">
    <property type="term" value="P:serotonin biosynthetic process"/>
    <property type="evidence" value="ECO:0007669"/>
    <property type="project" value="TreeGrafter"/>
</dbReference>
<evidence type="ECO:0000256" key="12">
    <source>
        <dbReference type="RuleBase" id="RU000382"/>
    </source>
</evidence>
<dbReference type="InterPro" id="IPR015424">
    <property type="entry name" value="PyrdxlP-dep_Trfase"/>
</dbReference>
<protein>
    <recommendedName>
        <fullName evidence="10">Aromatic-L-amino-acid decarboxylase</fullName>
        <ecNumber evidence="9">4.1.1.28</ecNumber>
    </recommendedName>
    <alternativeName>
        <fullName evidence="11">DOPA decarboxylase</fullName>
    </alternativeName>
</protein>
<evidence type="ECO:0000256" key="5">
    <source>
        <dbReference type="ARBA" id="ARBA00022898"/>
    </source>
</evidence>
<evidence type="ECO:0000256" key="2">
    <source>
        <dbReference type="ARBA" id="ARBA00011738"/>
    </source>
</evidence>
<dbReference type="GO" id="GO:0004058">
    <property type="term" value="F:aromatic-L-amino-acid decarboxylase activity"/>
    <property type="evidence" value="ECO:0007669"/>
    <property type="project" value="TreeGrafter"/>
</dbReference>
<accession>A0A9X9LK46</accession>
<feature type="non-terminal residue" evidence="13">
    <location>
        <position position="91"/>
    </location>
</feature>
<keyword evidence="6 12" id="KW-0456">Lyase</keyword>
<dbReference type="GO" id="GO:0019752">
    <property type="term" value="P:carboxylic acid metabolic process"/>
    <property type="evidence" value="ECO:0007669"/>
    <property type="project" value="InterPro"/>
</dbReference>
<evidence type="ECO:0000256" key="7">
    <source>
        <dbReference type="ARBA" id="ARBA00037256"/>
    </source>
</evidence>
<dbReference type="SUPFAM" id="SSF53383">
    <property type="entry name" value="PLP-dependent transferases"/>
    <property type="match status" value="1"/>
</dbReference>
<keyword evidence="5 12" id="KW-0663">Pyridoxal phosphate</keyword>
<evidence type="ECO:0000256" key="1">
    <source>
        <dbReference type="ARBA" id="ARBA00001933"/>
    </source>
</evidence>
<comment type="subunit">
    <text evidence="2">Homodimer.</text>
</comment>
<dbReference type="EC" id="4.1.1.28" evidence="9"/>
<dbReference type="PANTHER" id="PTHR11999:SF167">
    <property type="entry name" value="AROMATIC-L-AMINO-ACID DECARBOXYLASE"/>
    <property type="match status" value="1"/>
</dbReference>
<comment type="function">
    <text evidence="7">Catalyzes the decarboxylation of L-3,4-dihydroxyphenylalanine (DOPA) to dopamine and L-5-hydroxytryptophan to serotonin.</text>
</comment>
<evidence type="ECO:0000256" key="11">
    <source>
        <dbReference type="ARBA" id="ARBA00041275"/>
    </source>
</evidence>
<feature type="non-terminal residue" evidence="13">
    <location>
        <position position="1"/>
    </location>
</feature>
<dbReference type="GO" id="GO:0030170">
    <property type="term" value="F:pyridoxal phosphate binding"/>
    <property type="evidence" value="ECO:0007669"/>
    <property type="project" value="InterPro"/>
</dbReference>
<dbReference type="InterPro" id="IPR010977">
    <property type="entry name" value="Aromatic_deC"/>
</dbReference>
<comment type="pathway">
    <text evidence="8">Catecholamine biosynthesis; dopamine biosynthesis; dopamine from L-tyrosine: step 2/2.</text>
</comment>
<dbReference type="GO" id="GO:0005737">
    <property type="term" value="C:cytoplasm"/>
    <property type="evidence" value="ECO:0007669"/>
    <property type="project" value="TreeGrafter"/>
</dbReference>
<sequence>IQGSASEATLVALLAARTKAVRRLQAASPGLTQGAIMEKLVAYTSDQAHSSVERAGLIGGVKLKAIPSDGKFAMRASALQEVLERDKAEGL</sequence>
<evidence type="ECO:0000256" key="4">
    <source>
        <dbReference type="ARBA" id="ARBA00022793"/>
    </source>
</evidence>
<dbReference type="Gene3D" id="3.40.640.10">
    <property type="entry name" value="Type I PLP-dependent aspartate aminotransferase-like (Major domain)"/>
    <property type="match status" value="1"/>
</dbReference>
<dbReference type="Pfam" id="PF00282">
    <property type="entry name" value="Pyridoxal_deC"/>
    <property type="match status" value="1"/>
</dbReference>
<evidence type="ECO:0000256" key="10">
    <source>
        <dbReference type="ARBA" id="ARBA00040968"/>
    </source>
</evidence>
<evidence type="ECO:0000256" key="9">
    <source>
        <dbReference type="ARBA" id="ARBA00038886"/>
    </source>
</evidence>
<comment type="caution">
    <text evidence="13">The sequence shown here is derived from an EMBL/GenBank/DDBJ whole genome shotgun (WGS) entry which is preliminary data.</text>
</comment>
<organism evidence="13 14">
    <name type="scientific">Gulo gulo</name>
    <name type="common">Wolverine</name>
    <name type="synonym">Gluton</name>
    <dbReference type="NCBI Taxonomy" id="48420"/>
    <lineage>
        <taxon>Eukaryota</taxon>
        <taxon>Metazoa</taxon>
        <taxon>Chordata</taxon>
        <taxon>Craniata</taxon>
        <taxon>Vertebrata</taxon>
        <taxon>Euteleostomi</taxon>
        <taxon>Mammalia</taxon>
        <taxon>Eutheria</taxon>
        <taxon>Laurasiatheria</taxon>
        <taxon>Carnivora</taxon>
        <taxon>Caniformia</taxon>
        <taxon>Musteloidea</taxon>
        <taxon>Mustelidae</taxon>
        <taxon>Guloninae</taxon>
        <taxon>Gulo</taxon>
    </lineage>
</organism>
<dbReference type="GO" id="GO:0042423">
    <property type="term" value="P:catecholamine biosynthetic process"/>
    <property type="evidence" value="ECO:0007669"/>
    <property type="project" value="UniProtKB-KW"/>
</dbReference>
<comment type="similarity">
    <text evidence="12">Belongs to the group II decarboxylase family.</text>
</comment>
<dbReference type="InterPro" id="IPR002129">
    <property type="entry name" value="PyrdxlP-dep_de-COase"/>
</dbReference>
<evidence type="ECO:0000313" key="14">
    <source>
        <dbReference type="Proteomes" id="UP000269945"/>
    </source>
</evidence>
<evidence type="ECO:0000256" key="3">
    <source>
        <dbReference type="ARBA" id="ARBA00022584"/>
    </source>
</evidence>
<evidence type="ECO:0000313" key="13">
    <source>
        <dbReference type="EMBL" id="VCW69996.1"/>
    </source>
</evidence>
<gene>
    <name evidence="13" type="ORF">BN2614_LOCUS1</name>
</gene>
<reference evidence="13 14" key="1">
    <citation type="submission" date="2018-10" db="EMBL/GenBank/DDBJ databases">
        <authorList>
            <person name="Ekblom R."/>
            <person name="Jareborg N."/>
        </authorList>
    </citation>
    <scope>NUCLEOTIDE SEQUENCE [LARGE SCALE GENOMIC DNA]</scope>
    <source>
        <tissue evidence="13">Muscle</tissue>
    </source>
</reference>
<keyword evidence="4" id="KW-0210">Decarboxylase</keyword>
<dbReference type="InterPro" id="IPR015421">
    <property type="entry name" value="PyrdxlP-dep_Trfase_major"/>
</dbReference>
<comment type="cofactor">
    <cofactor evidence="1 12">
        <name>pyridoxal 5'-phosphate</name>
        <dbReference type="ChEBI" id="CHEBI:597326"/>
    </cofactor>
</comment>
<evidence type="ECO:0000256" key="8">
    <source>
        <dbReference type="ARBA" id="ARBA00037889"/>
    </source>
</evidence>
<dbReference type="AlphaFoldDB" id="A0A9X9LK46"/>
<evidence type="ECO:0000256" key="6">
    <source>
        <dbReference type="ARBA" id="ARBA00023239"/>
    </source>
</evidence>
<dbReference type="PANTHER" id="PTHR11999">
    <property type="entry name" value="GROUP II PYRIDOXAL-5-PHOSPHATE DECARBOXYLASE"/>
    <property type="match status" value="1"/>
</dbReference>
<keyword evidence="3" id="KW-0127">Catecholamine biosynthesis</keyword>
<keyword evidence="14" id="KW-1185">Reference proteome</keyword>
<dbReference type="EMBL" id="CYRY02005566">
    <property type="protein sequence ID" value="VCW69996.1"/>
    <property type="molecule type" value="Genomic_DNA"/>
</dbReference>